<evidence type="ECO:0000256" key="12">
    <source>
        <dbReference type="SAM" id="MobiDB-lite"/>
    </source>
</evidence>
<name>A0A8H4FN37_COLGL</name>
<reference evidence="14" key="2">
    <citation type="submission" date="2020-03" db="EMBL/GenBank/DDBJ databases">
        <authorList>
            <person name="Fu F.-F."/>
            <person name="Chen J."/>
        </authorList>
    </citation>
    <scope>NUCLEOTIDE SEQUENCE</scope>
    <source>
        <strain evidence="14">Lc1</strain>
    </source>
</reference>
<dbReference type="SMART" id="SM00968">
    <property type="entry name" value="SMC_hinge"/>
    <property type="match status" value="1"/>
</dbReference>
<evidence type="ECO:0000256" key="3">
    <source>
        <dbReference type="ARBA" id="ARBA00005597"/>
    </source>
</evidence>
<dbReference type="PIRSF" id="PIRSF005719">
    <property type="entry name" value="SMC"/>
    <property type="match status" value="1"/>
</dbReference>
<dbReference type="Proteomes" id="UP000613401">
    <property type="component" value="Unassembled WGS sequence"/>
</dbReference>
<evidence type="ECO:0000256" key="9">
    <source>
        <dbReference type="ARBA" id="ARBA00023306"/>
    </source>
</evidence>
<protein>
    <recommendedName>
        <fullName evidence="10">Structural maintenance of chromosomes protein</fullName>
    </recommendedName>
</protein>
<gene>
    <name evidence="14" type="ORF">GCG54_00012604</name>
</gene>
<keyword evidence="6" id="KW-0498">Mitosis</keyword>
<dbReference type="Pfam" id="PF02463">
    <property type="entry name" value="SMC_N"/>
    <property type="match status" value="1"/>
</dbReference>
<keyword evidence="4" id="KW-0158">Chromosome</keyword>
<dbReference type="InterPro" id="IPR024704">
    <property type="entry name" value="SMC"/>
</dbReference>
<dbReference type="InterPro" id="IPR010935">
    <property type="entry name" value="SMC_hinge"/>
</dbReference>
<keyword evidence="15" id="KW-1185">Reference proteome</keyword>
<evidence type="ECO:0000256" key="11">
    <source>
        <dbReference type="SAM" id="Coils"/>
    </source>
</evidence>
<dbReference type="PANTHER" id="PTHR18937">
    <property type="entry name" value="STRUCTURAL MAINTENANCE OF CHROMOSOMES SMC FAMILY MEMBER"/>
    <property type="match status" value="1"/>
</dbReference>
<feature type="region of interest" description="Disordered" evidence="12">
    <location>
        <begin position="78"/>
        <end position="108"/>
    </location>
</feature>
<organism evidence="14 15">
    <name type="scientific">Colletotrichum gloeosporioides</name>
    <name type="common">Anthracnose fungus</name>
    <name type="synonym">Glomerella cingulata</name>
    <dbReference type="NCBI Taxonomy" id="474922"/>
    <lineage>
        <taxon>Eukaryota</taxon>
        <taxon>Fungi</taxon>
        <taxon>Dikarya</taxon>
        <taxon>Ascomycota</taxon>
        <taxon>Pezizomycotina</taxon>
        <taxon>Sordariomycetes</taxon>
        <taxon>Hypocreomycetidae</taxon>
        <taxon>Glomerellales</taxon>
        <taxon>Glomerellaceae</taxon>
        <taxon>Colletotrichum</taxon>
        <taxon>Colletotrichum gloeosporioides species complex</taxon>
    </lineage>
</organism>
<sequence>MGKLIRLELFNFKSYKGHHVLLFGDSYFTSIIGPNGSGKSNSMDAISFVLGIKSSHLRSAHLKDLVYRGRVLKTSKINDDGSAEANGQTNGFANGDEDDVSDKASRTDPKTAWVMAVYEDDAGDEQKWKRSITNQGSSEYRINDRVVTAQQYNEALETENILIKARNFLVFQGDVEAIAAQSPQDLTRLIEQISGSLEYKAEYERLQTEAEQAAENQSFQLHRRRGINSEIKQYQEQKKEADNFQKKTEERDEAIVKHALWKLYHFQRGMDESTEKIHEHQQNLQEFQRNVESFRRKLEAAQKEQHVASKEAQGVEKAINAKKREFDELEHKLIPIDAKIEERTRNIEQTRSRIEPVRKDRDKQAGLIKEDENRLKTLEKAQQHFEKQHKERMKKTGKELSDADRKEYNNLRTQVISKTAANQAKLDNLIRQQKTDEVTVNTLKGKVDTISAALEKYEGELETIGERKSATEANIKALSQEIDTKKKQYHQMQSERIRTSQRRTELEEKLEQVAKQLREADDGRRQNDREARMREMVNNLKRLYPGVKGRVGDLCKPKQKKYDEAVSTALGRDYESVIVDTERTGHDCVQYLKDQRFPPMTFIPLDNIKVNAVNSAIKGISGARLTIDTIDFEPAYERAMAYACGSSVVCDSEKIAKLISYEKRIPVKTVTLDGLVIHKTGMMTGGRGPEQKGGKRRFESTDLEPLKKMAAKYKEEIEKLPKSGRRSPAEESLQIEIHGLEPRLAAAKAELAHLEKNYNSKKREVDHESRQLDELEPKYEEKRAELEATKRTVKEFSDAIAKVEDEVFSGFCKRLGFSDIRAYESEHRDLQREADEERTKFEVQKSKYQSQLSWTRDMYNNLDARLKKLQEGLKASERDLQTYQQEKSDIEDASHEVSDELDALRETLQEKRATLEVKSQKVSQAKAEVQKRSKEIDARQKEINALETVVQKNSAGKFALLRRCKLEQMQIPLQEGSLDNLPNEDNLLRQDADAMDVDEEDDEEMMTAALENHGIEVDYDSLDEELKNSDDASVEERLQDKIASITSELEKLNPNMRAIERLESVETRLKNTEKEFEDSRAALKAARDAFNHVKAQRYELFNKAFSHIQEQISHVYKDLTRSEAYPLGGQAYLDIEEDTDTPYLSGIKYHAMPPLKRFRDMEHLSGGEKTMAALALLFAIHSYQPSPFFVLDEVDAALDNANVDKIKKYIREHAGPGMQFIVISLKTGLFQDSESLVGVYRDQEVNSSRTLTLDRWQSGLRSWVLRATDSYDASSPACLTFKKMDFGAEQVICTPDDTRDGVAATLGFGEPAMEFWTVIWPVDSSIHVIDELFFPLRL</sequence>
<dbReference type="SUPFAM" id="SSF75553">
    <property type="entry name" value="Smc hinge domain"/>
    <property type="match status" value="1"/>
</dbReference>
<comment type="subcellular location">
    <subcellularLocation>
        <location evidence="2">Chromosome</location>
    </subcellularLocation>
    <subcellularLocation>
        <location evidence="1 10">Nucleus</location>
    </subcellularLocation>
</comment>
<dbReference type="EMBL" id="WVTB01000024">
    <property type="protein sequence ID" value="KAF3808026.1"/>
    <property type="molecule type" value="Genomic_DNA"/>
</dbReference>
<keyword evidence="8 10" id="KW-0539">Nucleus</keyword>
<evidence type="ECO:0000256" key="5">
    <source>
        <dbReference type="ARBA" id="ARBA00022618"/>
    </source>
</evidence>
<dbReference type="Pfam" id="PF06470">
    <property type="entry name" value="SMC_hinge"/>
    <property type="match status" value="1"/>
</dbReference>
<dbReference type="GO" id="GO:0005634">
    <property type="term" value="C:nucleus"/>
    <property type="evidence" value="ECO:0007669"/>
    <property type="project" value="UniProtKB-SubCell"/>
</dbReference>
<dbReference type="Gene3D" id="3.40.50.300">
    <property type="entry name" value="P-loop containing nucleotide triphosphate hydrolases"/>
    <property type="match status" value="2"/>
</dbReference>
<dbReference type="GO" id="GO:0003677">
    <property type="term" value="F:DNA binding"/>
    <property type="evidence" value="ECO:0007669"/>
    <property type="project" value="TreeGrafter"/>
</dbReference>
<dbReference type="GO" id="GO:0051301">
    <property type="term" value="P:cell division"/>
    <property type="evidence" value="ECO:0007669"/>
    <property type="project" value="UniProtKB-KW"/>
</dbReference>
<evidence type="ECO:0000256" key="8">
    <source>
        <dbReference type="ARBA" id="ARBA00023242"/>
    </source>
</evidence>
<evidence type="ECO:0000256" key="7">
    <source>
        <dbReference type="ARBA" id="ARBA00023054"/>
    </source>
</evidence>
<dbReference type="GeneID" id="69019723"/>
<dbReference type="Gene3D" id="3.30.70.1620">
    <property type="match status" value="1"/>
</dbReference>
<proteinExistence type="inferred from homology"/>
<feature type="coiled-coil region" evidence="11">
    <location>
        <begin position="196"/>
        <end position="332"/>
    </location>
</feature>
<dbReference type="InterPro" id="IPR027417">
    <property type="entry name" value="P-loop_NTPase"/>
</dbReference>
<comment type="caution">
    <text evidence="14">The sequence shown here is derived from an EMBL/GenBank/DDBJ whole genome shotgun (WGS) entry which is preliminary data.</text>
</comment>
<dbReference type="InterPro" id="IPR036277">
    <property type="entry name" value="SMC_hinge_sf"/>
</dbReference>
<evidence type="ECO:0000259" key="13">
    <source>
        <dbReference type="SMART" id="SM00968"/>
    </source>
</evidence>
<comment type="similarity">
    <text evidence="3">Belongs to the SMC family. SMC1 subfamily.</text>
</comment>
<dbReference type="Gene3D" id="1.10.287.1490">
    <property type="match status" value="1"/>
</dbReference>
<dbReference type="Gene3D" id="1.20.1060.20">
    <property type="match status" value="1"/>
</dbReference>
<accession>A0A8H4FN37</accession>
<evidence type="ECO:0000256" key="2">
    <source>
        <dbReference type="ARBA" id="ARBA00004286"/>
    </source>
</evidence>
<dbReference type="PANTHER" id="PTHR18937:SF12">
    <property type="entry name" value="STRUCTURAL MAINTENANCE OF CHROMOSOMES PROTEIN"/>
    <property type="match status" value="1"/>
</dbReference>
<dbReference type="InterPro" id="IPR028468">
    <property type="entry name" value="Smc1_ABC"/>
</dbReference>
<evidence type="ECO:0000313" key="15">
    <source>
        <dbReference type="Proteomes" id="UP000613401"/>
    </source>
</evidence>
<dbReference type="GO" id="GO:0005524">
    <property type="term" value="F:ATP binding"/>
    <property type="evidence" value="ECO:0007669"/>
    <property type="project" value="InterPro"/>
</dbReference>
<keyword evidence="9" id="KW-0131">Cell cycle</keyword>
<feature type="coiled-coil region" evidence="11">
    <location>
        <begin position="1055"/>
        <end position="1089"/>
    </location>
</feature>
<reference evidence="14" key="1">
    <citation type="journal article" date="2020" name="Phytopathology">
        <title>Genome sequence and comparative analysis of Colletotrichum gloeosporioides isolated from Liriodendron leaves.</title>
        <authorList>
            <person name="Fu F.F."/>
            <person name="Hao Z."/>
            <person name="Wang P."/>
            <person name="Lu Y."/>
            <person name="Xue L.J."/>
            <person name="Wei G."/>
            <person name="Tian Y."/>
            <person name="Baishi H."/>
            <person name="Xu H."/>
            <person name="Shi J."/>
            <person name="Cheng T."/>
            <person name="Wang G."/>
            <person name="Yi Y."/>
            <person name="Chen J."/>
        </authorList>
    </citation>
    <scope>NUCLEOTIDE SEQUENCE</scope>
    <source>
        <strain evidence="14">Lc1</strain>
    </source>
</reference>
<feature type="domain" description="SMC hinge" evidence="13">
    <location>
        <begin position="545"/>
        <end position="660"/>
    </location>
</feature>
<dbReference type="GO" id="GO:0007062">
    <property type="term" value="P:sister chromatid cohesion"/>
    <property type="evidence" value="ECO:0007669"/>
    <property type="project" value="InterPro"/>
</dbReference>
<keyword evidence="5" id="KW-0132">Cell division</keyword>
<keyword evidence="7 11" id="KW-0175">Coiled coil</keyword>
<dbReference type="InterPro" id="IPR003395">
    <property type="entry name" value="RecF/RecN/SMC_N"/>
</dbReference>
<dbReference type="RefSeq" id="XP_045267185.1">
    <property type="nucleotide sequence ID" value="XM_045412480.1"/>
</dbReference>
<feature type="coiled-coil region" evidence="11">
    <location>
        <begin position="744"/>
        <end position="928"/>
    </location>
</feature>
<evidence type="ECO:0000256" key="6">
    <source>
        <dbReference type="ARBA" id="ARBA00022776"/>
    </source>
</evidence>
<evidence type="ECO:0000256" key="10">
    <source>
        <dbReference type="PIRNR" id="PIRNR005719"/>
    </source>
</evidence>
<evidence type="ECO:0000256" key="4">
    <source>
        <dbReference type="ARBA" id="ARBA00022454"/>
    </source>
</evidence>
<evidence type="ECO:0000256" key="1">
    <source>
        <dbReference type="ARBA" id="ARBA00004123"/>
    </source>
</evidence>
<dbReference type="GO" id="GO:0016887">
    <property type="term" value="F:ATP hydrolysis activity"/>
    <property type="evidence" value="ECO:0007669"/>
    <property type="project" value="InterPro"/>
</dbReference>
<dbReference type="GO" id="GO:0008278">
    <property type="term" value="C:cohesin complex"/>
    <property type="evidence" value="ECO:0007669"/>
    <property type="project" value="InterPro"/>
</dbReference>
<feature type="coiled-coil region" evidence="11">
    <location>
        <begin position="440"/>
        <end position="526"/>
    </location>
</feature>
<evidence type="ECO:0000313" key="14">
    <source>
        <dbReference type="EMBL" id="KAF3808026.1"/>
    </source>
</evidence>
<dbReference type="CDD" id="cd03275">
    <property type="entry name" value="ABC_SMC1_euk"/>
    <property type="match status" value="2"/>
</dbReference>
<dbReference type="SUPFAM" id="SSF52540">
    <property type="entry name" value="P-loop containing nucleoside triphosphate hydrolases"/>
    <property type="match status" value="1"/>
</dbReference>